<comment type="catalytic activity">
    <reaction evidence="1">
        <text>ATP + protein L-histidine = ADP + protein N-phospho-L-histidine.</text>
        <dbReference type="EC" id="2.7.13.3"/>
    </reaction>
</comment>
<feature type="coiled-coil region" evidence="7">
    <location>
        <begin position="232"/>
        <end position="291"/>
    </location>
</feature>
<dbReference type="GO" id="GO:0016020">
    <property type="term" value="C:membrane"/>
    <property type="evidence" value="ECO:0007669"/>
    <property type="project" value="UniProtKB-SubCell"/>
</dbReference>
<dbReference type="Pfam" id="PF17149">
    <property type="entry name" value="CHASE5"/>
    <property type="match status" value="1"/>
</dbReference>
<keyword evidence="5" id="KW-0808">Transferase</keyword>
<dbReference type="Gene3D" id="1.10.287.130">
    <property type="match status" value="1"/>
</dbReference>
<dbReference type="EC" id="2.7.13.3" evidence="3"/>
<dbReference type="InterPro" id="IPR003660">
    <property type="entry name" value="HAMP_dom"/>
</dbReference>
<dbReference type="PRINTS" id="PR00344">
    <property type="entry name" value="BCTRLSENSOR"/>
</dbReference>
<dbReference type="CDD" id="cd00082">
    <property type="entry name" value="HisKA"/>
    <property type="match status" value="1"/>
</dbReference>
<dbReference type="InterPro" id="IPR036097">
    <property type="entry name" value="HisK_dim/P_sf"/>
</dbReference>
<dbReference type="Gene3D" id="6.10.340.10">
    <property type="match status" value="1"/>
</dbReference>
<keyword evidence="8" id="KW-0472">Membrane</keyword>
<organism evidence="11 12">
    <name type="scientific">Oceanospirillum linum</name>
    <dbReference type="NCBI Taxonomy" id="966"/>
    <lineage>
        <taxon>Bacteria</taxon>
        <taxon>Pseudomonadati</taxon>
        <taxon>Pseudomonadota</taxon>
        <taxon>Gammaproteobacteria</taxon>
        <taxon>Oceanospirillales</taxon>
        <taxon>Oceanospirillaceae</taxon>
        <taxon>Oceanospirillum</taxon>
    </lineage>
</organism>
<dbReference type="InterPro" id="IPR003661">
    <property type="entry name" value="HisK_dim/P_dom"/>
</dbReference>
<dbReference type="PANTHER" id="PTHR43065">
    <property type="entry name" value="SENSOR HISTIDINE KINASE"/>
    <property type="match status" value="1"/>
</dbReference>
<dbReference type="InterPro" id="IPR033414">
    <property type="entry name" value="Sensor_dom"/>
</dbReference>
<dbReference type="InterPro" id="IPR003594">
    <property type="entry name" value="HATPase_dom"/>
</dbReference>
<evidence type="ECO:0000313" key="12">
    <source>
        <dbReference type="Proteomes" id="UP000190064"/>
    </source>
</evidence>
<evidence type="ECO:0000259" key="10">
    <source>
        <dbReference type="PROSITE" id="PS50885"/>
    </source>
</evidence>
<evidence type="ECO:0000256" key="7">
    <source>
        <dbReference type="SAM" id="Coils"/>
    </source>
</evidence>
<dbReference type="InterPro" id="IPR004358">
    <property type="entry name" value="Sig_transdc_His_kin-like_C"/>
</dbReference>
<feature type="transmembrane region" description="Helical" evidence="8">
    <location>
        <begin position="17"/>
        <end position="38"/>
    </location>
</feature>
<dbReference type="Gene3D" id="3.30.565.10">
    <property type="entry name" value="Histidine kinase-like ATPase, C-terminal domain"/>
    <property type="match status" value="1"/>
</dbReference>
<dbReference type="InterPro" id="IPR005467">
    <property type="entry name" value="His_kinase_dom"/>
</dbReference>
<comment type="subcellular location">
    <subcellularLocation>
        <location evidence="2">Membrane</location>
    </subcellularLocation>
</comment>
<keyword evidence="4" id="KW-0597">Phosphoprotein</keyword>
<keyword evidence="8" id="KW-1133">Transmembrane helix</keyword>
<evidence type="ECO:0000259" key="9">
    <source>
        <dbReference type="PROSITE" id="PS50109"/>
    </source>
</evidence>
<dbReference type="Proteomes" id="UP000190064">
    <property type="component" value="Unassembled WGS sequence"/>
</dbReference>
<dbReference type="STRING" id="966.BTA35_0200100"/>
<name>A0A1T1HDR2_OCELI</name>
<dbReference type="SMART" id="SM00387">
    <property type="entry name" value="HATPase_c"/>
    <property type="match status" value="1"/>
</dbReference>
<sequence length="549" mass="62682">MQRIKTFYHHNPLGVRLLAAILIYSSLITLFATGFQLWSDYRYERSDIDKRLYQIETSSIRSLSNSLWEINPAQVQIQLDGLLQLPDVRYLEITTPYGEAFFAGSKPESGQLLQHNYTLTHQDHNDKSHTVGKLTLIVSLEDIYQRLADKVLLILATQGVKTFLVSVFILTLFHHLITRHLSTMALFARRLKLDHLDQTLELKRGPHNDELNDVVSAFNSMRRTMLDDIKKRQQAERALESANEALADLNKQLEQRVAKRTEQLEDRNRELQQTLNQLQNTQKQLVESEKMAALGELVAGVAHEINTPIGIGFTAATFLADEAKRIEARSDAEKSDPDSKKLLALTLESSDLICRNLERAAQLIRAFKQVSVDQSSEQRRRFDLISYLHEILVSLQPRLKNCRPKIQITGPNQLIIDSYPGSYYQIFNNLIINSVIHGFEQQPGGEINISIILLTETKQRVEAVQQADFIQIDYTDNGVGVQEGWHQKLFEPFVTSKRHQDCSGLGMHISYNIVHQLLRGQIKSLPVQRDNPGAHFRLTLPVKLQPDKS</sequence>
<evidence type="ECO:0000256" key="1">
    <source>
        <dbReference type="ARBA" id="ARBA00000085"/>
    </source>
</evidence>
<proteinExistence type="predicted"/>
<evidence type="ECO:0000256" key="4">
    <source>
        <dbReference type="ARBA" id="ARBA00022553"/>
    </source>
</evidence>
<dbReference type="InterPro" id="IPR036890">
    <property type="entry name" value="HATPase_C_sf"/>
</dbReference>
<evidence type="ECO:0000256" key="8">
    <source>
        <dbReference type="SAM" id="Phobius"/>
    </source>
</evidence>
<dbReference type="PANTHER" id="PTHR43065:SF47">
    <property type="match status" value="1"/>
</dbReference>
<dbReference type="PROSITE" id="PS50109">
    <property type="entry name" value="HIS_KIN"/>
    <property type="match status" value="1"/>
</dbReference>
<dbReference type="AlphaFoldDB" id="A0A1T1HDR2"/>
<dbReference type="RefSeq" id="WP_077242411.1">
    <property type="nucleotide sequence ID" value="NZ_FXTS01000001.1"/>
</dbReference>
<evidence type="ECO:0000256" key="5">
    <source>
        <dbReference type="ARBA" id="ARBA00022679"/>
    </source>
</evidence>
<dbReference type="SUPFAM" id="SSF55874">
    <property type="entry name" value="ATPase domain of HSP90 chaperone/DNA topoisomerase II/histidine kinase"/>
    <property type="match status" value="1"/>
</dbReference>
<evidence type="ECO:0000313" key="11">
    <source>
        <dbReference type="EMBL" id="OOV88001.1"/>
    </source>
</evidence>
<dbReference type="GO" id="GO:0000155">
    <property type="term" value="F:phosphorelay sensor kinase activity"/>
    <property type="evidence" value="ECO:0007669"/>
    <property type="project" value="InterPro"/>
</dbReference>
<evidence type="ECO:0000256" key="2">
    <source>
        <dbReference type="ARBA" id="ARBA00004370"/>
    </source>
</evidence>
<comment type="caution">
    <text evidence="11">The sequence shown here is derived from an EMBL/GenBank/DDBJ whole genome shotgun (WGS) entry which is preliminary data.</text>
</comment>
<reference evidence="11" key="1">
    <citation type="submission" date="2017-02" db="EMBL/GenBank/DDBJ databases">
        <title>Draft Genome Sequence of the Salt Water Bacterium Oceanospirillum linum ATCC 11336.</title>
        <authorList>
            <person name="Trachtenberg A.M."/>
            <person name="Carney J.G."/>
            <person name="Linnane J.D."/>
            <person name="Rheaume B.A."/>
            <person name="Pitts N.L."/>
            <person name="Mykles D.L."/>
            <person name="Maclea K.S."/>
        </authorList>
    </citation>
    <scope>NUCLEOTIDE SEQUENCE [LARGE SCALE GENOMIC DNA]</scope>
    <source>
        <strain evidence="11">ATCC 11336</strain>
    </source>
</reference>
<keyword evidence="6 11" id="KW-0418">Kinase</keyword>
<keyword evidence="7" id="KW-0175">Coiled coil</keyword>
<accession>A0A1T1HDR2</accession>
<evidence type="ECO:0000256" key="3">
    <source>
        <dbReference type="ARBA" id="ARBA00012438"/>
    </source>
</evidence>
<dbReference type="EMBL" id="MTSD02000001">
    <property type="protein sequence ID" value="OOV88001.1"/>
    <property type="molecule type" value="Genomic_DNA"/>
</dbReference>
<evidence type="ECO:0000256" key="6">
    <source>
        <dbReference type="ARBA" id="ARBA00022777"/>
    </source>
</evidence>
<gene>
    <name evidence="11" type="ORF">BTA35_0200100</name>
</gene>
<dbReference type="PROSITE" id="PS50885">
    <property type="entry name" value="HAMP"/>
    <property type="match status" value="1"/>
</dbReference>
<protein>
    <recommendedName>
        <fullName evidence="3">histidine kinase</fullName>
        <ecNumber evidence="3">2.7.13.3</ecNumber>
    </recommendedName>
</protein>
<feature type="domain" description="Histidine kinase" evidence="9">
    <location>
        <begin position="300"/>
        <end position="544"/>
    </location>
</feature>
<dbReference type="Pfam" id="PF02518">
    <property type="entry name" value="HATPase_c"/>
    <property type="match status" value="1"/>
</dbReference>
<dbReference type="SUPFAM" id="SSF47384">
    <property type="entry name" value="Homodimeric domain of signal transducing histidine kinase"/>
    <property type="match status" value="1"/>
</dbReference>
<keyword evidence="12" id="KW-1185">Reference proteome</keyword>
<keyword evidence="8" id="KW-0812">Transmembrane</keyword>
<feature type="domain" description="HAMP" evidence="10">
    <location>
        <begin position="175"/>
        <end position="230"/>
    </location>
</feature>